<keyword evidence="2" id="KW-1185">Reference proteome</keyword>
<organism evidence="1 2">
    <name type="scientific">Algoriphagus aquimarinus</name>
    <dbReference type="NCBI Taxonomy" id="237018"/>
    <lineage>
        <taxon>Bacteria</taxon>
        <taxon>Pseudomonadati</taxon>
        <taxon>Bacteroidota</taxon>
        <taxon>Cytophagia</taxon>
        <taxon>Cytophagales</taxon>
        <taxon>Cyclobacteriaceae</taxon>
        <taxon>Algoriphagus</taxon>
    </lineage>
</organism>
<dbReference type="EMBL" id="FOKK01000018">
    <property type="protein sequence ID" value="SFB54290.1"/>
    <property type="molecule type" value="Genomic_DNA"/>
</dbReference>
<name>A0A1I1C0C3_9BACT</name>
<gene>
    <name evidence="1" type="ORF">SAMN04489723_11861</name>
</gene>
<reference evidence="1 2" key="1">
    <citation type="submission" date="2016-10" db="EMBL/GenBank/DDBJ databases">
        <authorList>
            <person name="de Groot N.N."/>
        </authorList>
    </citation>
    <scope>NUCLEOTIDE SEQUENCE [LARGE SCALE GENOMIC DNA]</scope>
    <source>
        <strain evidence="1 2">DSM 23399</strain>
    </source>
</reference>
<dbReference type="OrthoDB" id="826836at2"/>
<dbReference type="RefSeq" id="WP_139229137.1">
    <property type="nucleotide sequence ID" value="NZ_FOKK01000018.1"/>
</dbReference>
<dbReference type="AlphaFoldDB" id="A0A1I1C0C3"/>
<accession>A0A1I1C0C3</accession>
<sequence>MRKFIIPAIASLILIAGLVALLVPFIPVGWLLIALASLLMAPYFQFMRKFIGWLAKKDTTGFVEKAGEKASQLYQWAGDHKRAEKLESIIEESTSNSESVKGELD</sequence>
<proteinExistence type="predicted"/>
<dbReference type="Proteomes" id="UP000198790">
    <property type="component" value="Unassembled WGS sequence"/>
</dbReference>
<evidence type="ECO:0000313" key="2">
    <source>
        <dbReference type="Proteomes" id="UP000198790"/>
    </source>
</evidence>
<protein>
    <submittedName>
        <fullName evidence="1">Uncharacterized protein</fullName>
    </submittedName>
</protein>
<evidence type="ECO:0000313" key="1">
    <source>
        <dbReference type="EMBL" id="SFB54290.1"/>
    </source>
</evidence>